<sequence length="108" mass="12173">MTANFKPPKAKKDPAYLAKVRELGCCICEAFGEMQMSPTTAHHPIHGRFSFAKAPDNTAIPLCDGHHQGTFDNSKLAIHRGKETWAEKYGLDTDWIDATRDKIERMTR</sequence>
<dbReference type="OrthoDB" id="8278054at2"/>
<keyword evidence="3" id="KW-1185">Reference proteome</keyword>
<proteinExistence type="predicted"/>
<dbReference type="Proteomes" id="UP000325785">
    <property type="component" value="Chromosome"/>
</dbReference>
<dbReference type="RefSeq" id="WP_057816670.1">
    <property type="nucleotide sequence ID" value="NZ_CP031598.1"/>
</dbReference>
<evidence type="ECO:0000313" key="2">
    <source>
        <dbReference type="EMBL" id="QEW26697.1"/>
    </source>
</evidence>
<organism evidence="1 3">
    <name type="scientific">Roseovarius indicus</name>
    <dbReference type="NCBI Taxonomy" id="540747"/>
    <lineage>
        <taxon>Bacteria</taxon>
        <taxon>Pseudomonadati</taxon>
        <taxon>Pseudomonadota</taxon>
        <taxon>Alphaproteobacteria</taxon>
        <taxon>Rhodobacterales</taxon>
        <taxon>Roseobacteraceae</taxon>
        <taxon>Roseovarius</taxon>
    </lineage>
</organism>
<reference evidence="1 3" key="1">
    <citation type="submission" date="2015-04" db="EMBL/GenBank/DDBJ databases">
        <title>The draft genome sequence of Roseovarius indicus B108T.</title>
        <authorList>
            <person name="Li G."/>
            <person name="Lai Q."/>
            <person name="Shao Z."/>
            <person name="Yan P."/>
        </authorList>
    </citation>
    <scope>NUCLEOTIDE SEQUENCE [LARGE SCALE GENOMIC DNA]</scope>
    <source>
        <strain evidence="1 3">B108</strain>
    </source>
</reference>
<name>A0A0T5P8U1_9RHOB</name>
<dbReference type="EMBL" id="LAXI01000007">
    <property type="protein sequence ID" value="KRS17501.1"/>
    <property type="molecule type" value="Genomic_DNA"/>
</dbReference>
<dbReference type="EMBL" id="CP031598">
    <property type="protein sequence ID" value="QEW26697.1"/>
    <property type="molecule type" value="Genomic_DNA"/>
</dbReference>
<dbReference type="Pfam" id="PF06147">
    <property type="entry name" value="DUF968"/>
    <property type="match status" value="1"/>
</dbReference>
<dbReference type="Proteomes" id="UP000051401">
    <property type="component" value="Unassembled WGS sequence"/>
</dbReference>
<gene>
    <name evidence="2" type="ORF">RIdsm_02499</name>
    <name evidence="1" type="ORF">XM52_13540</name>
</gene>
<dbReference type="AlphaFoldDB" id="A0A0T5P8U1"/>
<dbReference type="STRING" id="540747.SAMN04488031_101843"/>
<dbReference type="PATRIC" id="fig|540747.5.peg.5744"/>
<accession>A0A0T5P8U1</accession>
<dbReference type="Gene3D" id="3.30.40.190">
    <property type="match status" value="1"/>
</dbReference>
<evidence type="ECO:0000313" key="4">
    <source>
        <dbReference type="Proteomes" id="UP000325785"/>
    </source>
</evidence>
<evidence type="ECO:0000313" key="1">
    <source>
        <dbReference type="EMBL" id="KRS17501.1"/>
    </source>
</evidence>
<protein>
    <recommendedName>
        <fullName evidence="5">DUF968 domain-containing protein</fullName>
    </recommendedName>
</protein>
<evidence type="ECO:0000313" key="3">
    <source>
        <dbReference type="Proteomes" id="UP000051401"/>
    </source>
</evidence>
<evidence type="ECO:0008006" key="5">
    <source>
        <dbReference type="Google" id="ProtNLM"/>
    </source>
</evidence>
<dbReference type="InterPro" id="IPR010373">
    <property type="entry name" value="DUF968"/>
</dbReference>
<dbReference type="KEGG" id="rid:RIdsm_02499"/>
<reference evidence="2 4" key="2">
    <citation type="submission" date="2018-08" db="EMBL/GenBank/DDBJ databases">
        <title>Genetic Globetrotter - A new plasmid hitch-hiking vast phylogenetic and geographic distances.</title>
        <authorList>
            <person name="Vollmers J."/>
            <person name="Petersen J."/>
        </authorList>
    </citation>
    <scope>NUCLEOTIDE SEQUENCE [LARGE SCALE GENOMIC DNA]</scope>
    <source>
        <strain evidence="2 4">DSM 26383</strain>
    </source>
</reference>